<evidence type="ECO:0000256" key="7">
    <source>
        <dbReference type="ARBA" id="ARBA00023136"/>
    </source>
</evidence>
<dbReference type="GO" id="GO:0016887">
    <property type="term" value="F:ATP hydrolysis activity"/>
    <property type="evidence" value="ECO:0007669"/>
    <property type="project" value="InterPro"/>
</dbReference>
<keyword evidence="6" id="KW-1278">Translocase</keyword>
<feature type="region of interest" description="Disordered" evidence="8">
    <location>
        <begin position="300"/>
        <end position="336"/>
    </location>
</feature>
<dbReference type="PROSITE" id="PS00211">
    <property type="entry name" value="ABC_TRANSPORTER_1"/>
    <property type="match status" value="1"/>
</dbReference>
<evidence type="ECO:0000256" key="5">
    <source>
        <dbReference type="ARBA" id="ARBA00022840"/>
    </source>
</evidence>
<dbReference type="SUPFAM" id="SSF50331">
    <property type="entry name" value="MOP-like"/>
    <property type="match status" value="1"/>
</dbReference>
<dbReference type="InterPro" id="IPR008995">
    <property type="entry name" value="Mo/tungstate-bd_C_term_dom"/>
</dbReference>
<evidence type="ECO:0000256" key="8">
    <source>
        <dbReference type="SAM" id="MobiDB-lite"/>
    </source>
</evidence>
<protein>
    <submittedName>
        <fullName evidence="10">ABC transporter ATP-binding protein</fullName>
    </submittedName>
</protein>
<keyword evidence="2" id="KW-0813">Transport</keyword>
<comment type="caution">
    <text evidence="10">The sequence shown here is derived from an EMBL/GenBank/DDBJ whole genome shotgun (WGS) entry which is preliminary data.</text>
</comment>
<sequence>HGAFVSVLGPSGCGKSTLLRLISGLETPERGRVDIAGRDVTPLPASKRGLSMVFQSYALFPHLSVRENILFGMRVRRVPKPEREAKLAEAVGMLGLEGLEARKPAALSGGQRQRVALARAVVSGHPLCLMDEPLSNLDAQLRQSVRRDIKALQRRLGLTVIYVTHDQTEAMSLSDTVVLMRDGRVEQIGPPQELYAAPVSTFAAGFIGDPPMAMVGGAALGIEGRQVGIRPEHLRVAPQEEAHLTGRVREVEYLGAGTHVVIDHPDARGLILMFEGHADWRPGQEIGLALPMEKRVLFDARTGRSEKNPQQNCGADHRQTAPRDRRKAPSPQALSD</sequence>
<evidence type="ECO:0000256" key="3">
    <source>
        <dbReference type="ARBA" id="ARBA00022475"/>
    </source>
</evidence>
<dbReference type="Pfam" id="PF08402">
    <property type="entry name" value="TOBE_2"/>
    <property type="match status" value="1"/>
</dbReference>
<evidence type="ECO:0000256" key="6">
    <source>
        <dbReference type="ARBA" id="ARBA00022967"/>
    </source>
</evidence>
<dbReference type="OrthoDB" id="394852at2"/>
<evidence type="ECO:0000259" key="9">
    <source>
        <dbReference type="PROSITE" id="PS50893"/>
    </source>
</evidence>
<dbReference type="FunFam" id="3.40.50.300:FF:000042">
    <property type="entry name" value="Maltose/maltodextrin ABC transporter, ATP-binding protein"/>
    <property type="match status" value="1"/>
</dbReference>
<dbReference type="SMART" id="SM00382">
    <property type="entry name" value="AAA"/>
    <property type="match status" value="1"/>
</dbReference>
<dbReference type="GO" id="GO:0055052">
    <property type="term" value="C:ATP-binding cassette (ABC) transporter complex, substrate-binding subunit-containing"/>
    <property type="evidence" value="ECO:0007669"/>
    <property type="project" value="TreeGrafter"/>
</dbReference>
<dbReference type="InterPro" id="IPR003439">
    <property type="entry name" value="ABC_transporter-like_ATP-bd"/>
</dbReference>
<evidence type="ECO:0000256" key="2">
    <source>
        <dbReference type="ARBA" id="ARBA00022448"/>
    </source>
</evidence>
<dbReference type="EMBL" id="QNTQ01000012">
    <property type="protein sequence ID" value="RBI84171.1"/>
    <property type="molecule type" value="Genomic_DNA"/>
</dbReference>
<dbReference type="Gene3D" id="3.40.50.300">
    <property type="entry name" value="P-loop containing nucleotide triphosphate hydrolases"/>
    <property type="match status" value="1"/>
</dbReference>
<dbReference type="GO" id="GO:0005524">
    <property type="term" value="F:ATP binding"/>
    <property type="evidence" value="ECO:0007669"/>
    <property type="project" value="UniProtKB-KW"/>
</dbReference>
<evidence type="ECO:0000313" key="11">
    <source>
        <dbReference type="Proteomes" id="UP000253370"/>
    </source>
</evidence>
<gene>
    <name evidence="10" type="ORF">DRV85_13290</name>
</gene>
<name>A0A365U891_9RHOB</name>
<reference evidence="10 11" key="1">
    <citation type="submission" date="2018-07" db="EMBL/GenBank/DDBJ databases">
        <title>Rhodosalinus sp. strain E84T genomic sequence and assembly.</title>
        <authorList>
            <person name="Liu Z.-W."/>
            <person name="Lu D.-C."/>
        </authorList>
    </citation>
    <scope>NUCLEOTIDE SEQUENCE [LARGE SCALE GENOMIC DNA]</scope>
    <source>
        <strain evidence="10 11">E84</strain>
    </source>
</reference>
<proteinExistence type="inferred from homology"/>
<dbReference type="SUPFAM" id="SSF52540">
    <property type="entry name" value="P-loop containing nucleoside triphosphate hydrolases"/>
    <property type="match status" value="1"/>
</dbReference>
<evidence type="ECO:0000256" key="1">
    <source>
        <dbReference type="ARBA" id="ARBA00005417"/>
    </source>
</evidence>
<dbReference type="PANTHER" id="PTHR43875:SF15">
    <property type="entry name" value="TREHALOSE IMPORT ATP-BINDING PROTEIN SUGC"/>
    <property type="match status" value="1"/>
</dbReference>
<dbReference type="Pfam" id="PF00005">
    <property type="entry name" value="ABC_tran"/>
    <property type="match status" value="1"/>
</dbReference>
<dbReference type="InterPro" id="IPR012340">
    <property type="entry name" value="NA-bd_OB-fold"/>
</dbReference>
<accession>A0A365U891</accession>
<evidence type="ECO:0000256" key="4">
    <source>
        <dbReference type="ARBA" id="ARBA00022741"/>
    </source>
</evidence>
<feature type="non-terminal residue" evidence="10">
    <location>
        <position position="1"/>
    </location>
</feature>
<evidence type="ECO:0000313" key="10">
    <source>
        <dbReference type="EMBL" id="RBI84171.1"/>
    </source>
</evidence>
<dbReference type="AlphaFoldDB" id="A0A365U891"/>
<keyword evidence="3" id="KW-1003">Cell membrane</keyword>
<dbReference type="RefSeq" id="WP_147238850.1">
    <property type="nucleotide sequence ID" value="NZ_QNTQ01000012.1"/>
</dbReference>
<dbReference type="PROSITE" id="PS50893">
    <property type="entry name" value="ABC_TRANSPORTER_2"/>
    <property type="match status" value="1"/>
</dbReference>
<dbReference type="InterPro" id="IPR013611">
    <property type="entry name" value="Transp-assoc_OB_typ2"/>
</dbReference>
<dbReference type="InterPro" id="IPR003593">
    <property type="entry name" value="AAA+_ATPase"/>
</dbReference>
<keyword evidence="4" id="KW-0547">Nucleotide-binding</keyword>
<keyword evidence="7" id="KW-0472">Membrane</keyword>
<keyword evidence="11" id="KW-1185">Reference proteome</keyword>
<keyword evidence="5 10" id="KW-0067">ATP-binding</keyword>
<dbReference type="Gene3D" id="2.40.50.140">
    <property type="entry name" value="Nucleic acid-binding proteins"/>
    <property type="match status" value="1"/>
</dbReference>
<dbReference type="GO" id="GO:0140359">
    <property type="term" value="F:ABC-type transporter activity"/>
    <property type="evidence" value="ECO:0007669"/>
    <property type="project" value="UniProtKB-ARBA"/>
</dbReference>
<dbReference type="InterPro" id="IPR017871">
    <property type="entry name" value="ABC_transporter-like_CS"/>
</dbReference>
<dbReference type="Gene3D" id="2.40.50.100">
    <property type="match status" value="2"/>
</dbReference>
<comment type="similarity">
    <text evidence="1">Belongs to the ABC transporter superfamily.</text>
</comment>
<dbReference type="InterPro" id="IPR047641">
    <property type="entry name" value="ABC_transpr_MalK/UgpC-like"/>
</dbReference>
<organism evidence="10 11">
    <name type="scientific">Rhodosalinus halophilus</name>
    <dbReference type="NCBI Taxonomy" id="2259333"/>
    <lineage>
        <taxon>Bacteria</taxon>
        <taxon>Pseudomonadati</taxon>
        <taxon>Pseudomonadota</taxon>
        <taxon>Alphaproteobacteria</taxon>
        <taxon>Rhodobacterales</taxon>
        <taxon>Paracoccaceae</taxon>
        <taxon>Rhodosalinus</taxon>
    </lineage>
</organism>
<dbReference type="InterPro" id="IPR027417">
    <property type="entry name" value="P-loop_NTPase"/>
</dbReference>
<dbReference type="Proteomes" id="UP000253370">
    <property type="component" value="Unassembled WGS sequence"/>
</dbReference>
<dbReference type="PANTHER" id="PTHR43875">
    <property type="entry name" value="MALTODEXTRIN IMPORT ATP-BINDING PROTEIN MSMX"/>
    <property type="match status" value="1"/>
</dbReference>
<feature type="domain" description="ABC transporter" evidence="9">
    <location>
        <begin position="1"/>
        <end position="207"/>
    </location>
</feature>